<comment type="caution">
    <text evidence="1">The sequence shown here is derived from an EMBL/GenBank/DDBJ whole genome shotgun (WGS) entry which is preliminary data.</text>
</comment>
<gene>
    <name evidence="1" type="ORF">IO99_14705</name>
</gene>
<dbReference type="EMBL" id="JPMD01000035">
    <property type="protein sequence ID" value="KEZ85507.1"/>
    <property type="molecule type" value="Genomic_DNA"/>
</dbReference>
<dbReference type="InterPro" id="IPR047755">
    <property type="entry name" value="OrtA"/>
</dbReference>
<protein>
    <submittedName>
        <fullName evidence="1">2-amino-4-ketopentanoate thiolase</fullName>
    </submittedName>
</protein>
<dbReference type="STRING" id="318464.IO99_14705"/>
<reference evidence="1 2" key="1">
    <citation type="submission" date="2014-07" db="EMBL/GenBank/DDBJ databases">
        <title>Draft genome of Clostridium sulfidigenes 113A isolated from sediments associated with methane hydrate from Krishna Godavari basin.</title>
        <authorList>
            <person name="Honkalas V.S."/>
            <person name="Dabir A.P."/>
            <person name="Arora P."/>
            <person name="Dhakephalkar P.K."/>
        </authorList>
    </citation>
    <scope>NUCLEOTIDE SEQUENCE [LARGE SCALE GENOMIC DNA]</scope>
    <source>
        <strain evidence="1 2">113A</strain>
    </source>
</reference>
<accession>A0A084J973</accession>
<sequence length="105" mass="11838">MFTSEVKVLIKKGTFIEIETVVLQCEDRSPAIPDDTKETPLKMWVRGFVNSDCELGDEVEITTTIGRTMRGIAKVVEPSYSHNFGSYVSEIAYIGKQAKEMIFNK</sequence>
<proteinExistence type="predicted"/>
<dbReference type="Pfam" id="PF22010">
    <property type="entry name" value="OrtA"/>
    <property type="match status" value="1"/>
</dbReference>
<organism evidence="1 2">
    <name type="scientific">Clostridium sulfidigenes</name>
    <dbReference type="NCBI Taxonomy" id="318464"/>
    <lineage>
        <taxon>Bacteria</taxon>
        <taxon>Bacillati</taxon>
        <taxon>Bacillota</taxon>
        <taxon>Clostridia</taxon>
        <taxon>Eubacteriales</taxon>
        <taxon>Clostridiaceae</taxon>
        <taxon>Clostridium</taxon>
    </lineage>
</organism>
<dbReference type="AlphaFoldDB" id="A0A084J973"/>
<name>A0A084J973_9CLOT</name>
<dbReference type="Proteomes" id="UP000028542">
    <property type="component" value="Unassembled WGS sequence"/>
</dbReference>
<dbReference type="NCBIfam" id="NF040739">
    <property type="entry name" value="ornith_OrtA"/>
    <property type="match status" value="1"/>
</dbReference>
<evidence type="ECO:0000313" key="1">
    <source>
        <dbReference type="EMBL" id="KEZ85507.1"/>
    </source>
</evidence>
<evidence type="ECO:0000313" key="2">
    <source>
        <dbReference type="Proteomes" id="UP000028542"/>
    </source>
</evidence>
<keyword evidence="2" id="KW-1185">Reference proteome</keyword>
<dbReference type="eggNOG" id="ENOG503315M">
    <property type="taxonomic scope" value="Bacteria"/>
</dbReference>